<dbReference type="EMBL" id="JAZGQO010000006">
    <property type="protein sequence ID" value="KAK6185546.1"/>
    <property type="molecule type" value="Genomic_DNA"/>
</dbReference>
<evidence type="ECO:0000256" key="4">
    <source>
        <dbReference type="ARBA" id="ARBA00023049"/>
    </source>
</evidence>
<keyword evidence="7" id="KW-1185">Reference proteome</keyword>
<proteinExistence type="predicted"/>
<comment type="caution">
    <text evidence="6">The sequence shown here is derived from an EMBL/GenBank/DDBJ whole genome shotgun (WGS) entry which is preliminary data.</text>
</comment>
<keyword evidence="4" id="KW-0482">Metalloprotease</keyword>
<evidence type="ECO:0000256" key="2">
    <source>
        <dbReference type="ARBA" id="ARBA00022670"/>
    </source>
</evidence>
<name>A0AAN8Q2S5_PATCE</name>
<dbReference type="InterPro" id="IPR012548">
    <property type="entry name" value="MATCAP"/>
</dbReference>
<sequence>MNGTSIRQKSSSSYKRKRKKLSISSVSQISKFQQKDKLSPSTSKNNTKCANVMNAKLPELKSRPQTAKLTEVLRSRITPSPKNLLPPPFERRKKVALLTAIKPENEKSEKERFMRAHFVYNPLFIYKYPADSSVIEKFNKPSARYLTQAILIMEKALARYGSYEVFEEITGGPILNRPYIYTLVRKYLKKENLENDININLSEDLLSRGSMTQVKGRPTVNVRIVNLREQWAEGLLRHEIGTHYIRSCNNQYQLWANFKTRRELGLLPLNPTEEGLASLHSVLTRTDPLLWRAALLYYTAYKASVLSFKELFHDLEQFVHSPNVRWDYCIRAKRGQTDTSKPGSFCKDQVYLDGALQILKRRHTLDFSLLVRLGKVSHKDIELLEDICELENTKIPSFMNDMNLYKRQIDRIADVNGLTDNILAEVE</sequence>
<feature type="region of interest" description="Disordered" evidence="5">
    <location>
        <begin position="1"/>
        <end position="48"/>
    </location>
</feature>
<feature type="compositionally biased region" description="Low complexity" evidence="5">
    <location>
        <begin position="1"/>
        <end position="13"/>
    </location>
</feature>
<keyword evidence="2" id="KW-0645">Protease</keyword>
<dbReference type="Proteomes" id="UP001347796">
    <property type="component" value="Unassembled WGS sequence"/>
</dbReference>
<reference evidence="6 7" key="1">
    <citation type="submission" date="2024-01" db="EMBL/GenBank/DDBJ databases">
        <title>The genome of the rayed Mediterranean limpet Patella caerulea (Linnaeus, 1758).</title>
        <authorList>
            <person name="Anh-Thu Weber A."/>
            <person name="Halstead-Nussloch G."/>
        </authorList>
    </citation>
    <scope>NUCLEOTIDE SEQUENCE [LARGE SCALE GENOMIC DNA]</scope>
    <source>
        <strain evidence="6">AATW-2023a</strain>
        <tissue evidence="6">Whole specimen</tissue>
    </source>
</reference>
<evidence type="ECO:0000256" key="1">
    <source>
        <dbReference type="ARBA" id="ARBA00001947"/>
    </source>
</evidence>
<protein>
    <recommendedName>
        <fullName evidence="8">KIAA0895</fullName>
    </recommendedName>
</protein>
<comment type="cofactor">
    <cofactor evidence="1">
        <name>Zn(2+)</name>
        <dbReference type="ChEBI" id="CHEBI:29105"/>
    </cofactor>
</comment>
<evidence type="ECO:0000313" key="7">
    <source>
        <dbReference type="Proteomes" id="UP001347796"/>
    </source>
</evidence>
<keyword evidence="3" id="KW-0378">Hydrolase</keyword>
<evidence type="ECO:0000313" key="6">
    <source>
        <dbReference type="EMBL" id="KAK6185546.1"/>
    </source>
</evidence>
<organism evidence="6 7">
    <name type="scientific">Patella caerulea</name>
    <name type="common">Rayed Mediterranean limpet</name>
    <dbReference type="NCBI Taxonomy" id="87958"/>
    <lineage>
        <taxon>Eukaryota</taxon>
        <taxon>Metazoa</taxon>
        <taxon>Spiralia</taxon>
        <taxon>Lophotrochozoa</taxon>
        <taxon>Mollusca</taxon>
        <taxon>Gastropoda</taxon>
        <taxon>Patellogastropoda</taxon>
        <taxon>Patelloidea</taxon>
        <taxon>Patellidae</taxon>
        <taxon>Patella</taxon>
    </lineage>
</organism>
<accession>A0AAN8Q2S5</accession>
<dbReference type="AlphaFoldDB" id="A0AAN8Q2S5"/>
<gene>
    <name evidence="6" type="ORF">SNE40_007754</name>
</gene>
<dbReference type="GO" id="GO:0006508">
    <property type="term" value="P:proteolysis"/>
    <property type="evidence" value="ECO:0007669"/>
    <property type="project" value="UniProtKB-KW"/>
</dbReference>
<feature type="compositionally biased region" description="Polar residues" evidence="5">
    <location>
        <begin position="39"/>
        <end position="48"/>
    </location>
</feature>
<dbReference type="SMART" id="SM01154">
    <property type="entry name" value="DUF1704"/>
    <property type="match status" value="1"/>
</dbReference>
<dbReference type="Pfam" id="PF08014">
    <property type="entry name" value="MATCAP"/>
    <property type="match status" value="1"/>
</dbReference>
<evidence type="ECO:0000256" key="5">
    <source>
        <dbReference type="SAM" id="MobiDB-lite"/>
    </source>
</evidence>
<dbReference type="PANTHER" id="PTHR31817:SF0">
    <property type="entry name" value="CHROMOSOME UNDETERMINED SCAFFOLD_67, WHOLE GENOME SHOTGUN SEQUENCE"/>
    <property type="match status" value="1"/>
</dbReference>
<dbReference type="PANTHER" id="PTHR31817">
    <property type="match status" value="1"/>
</dbReference>
<dbReference type="GO" id="GO:0008237">
    <property type="term" value="F:metallopeptidase activity"/>
    <property type="evidence" value="ECO:0007669"/>
    <property type="project" value="UniProtKB-KW"/>
</dbReference>
<evidence type="ECO:0000256" key="3">
    <source>
        <dbReference type="ARBA" id="ARBA00022801"/>
    </source>
</evidence>
<evidence type="ECO:0008006" key="8">
    <source>
        <dbReference type="Google" id="ProtNLM"/>
    </source>
</evidence>